<organism evidence="5 6">
    <name type="scientific">Paramuricea clavata</name>
    <name type="common">Red gorgonian</name>
    <name type="synonym">Violescent sea-whip</name>
    <dbReference type="NCBI Taxonomy" id="317549"/>
    <lineage>
        <taxon>Eukaryota</taxon>
        <taxon>Metazoa</taxon>
        <taxon>Cnidaria</taxon>
        <taxon>Anthozoa</taxon>
        <taxon>Octocorallia</taxon>
        <taxon>Malacalcyonacea</taxon>
        <taxon>Plexauridae</taxon>
        <taxon>Paramuricea</taxon>
    </lineage>
</organism>
<dbReference type="Pfam" id="PF00335">
    <property type="entry name" value="Tetraspanin"/>
    <property type="match status" value="1"/>
</dbReference>
<evidence type="ECO:0000313" key="6">
    <source>
        <dbReference type="Proteomes" id="UP001152795"/>
    </source>
</evidence>
<evidence type="ECO:0000256" key="2">
    <source>
        <dbReference type="ARBA" id="ARBA00022692"/>
    </source>
</evidence>
<dbReference type="GO" id="GO:0016020">
    <property type="term" value="C:membrane"/>
    <property type="evidence" value="ECO:0007669"/>
    <property type="project" value="UniProtKB-SubCell"/>
</dbReference>
<keyword evidence="6" id="KW-1185">Reference proteome</keyword>
<evidence type="ECO:0000256" key="1">
    <source>
        <dbReference type="ARBA" id="ARBA00004141"/>
    </source>
</evidence>
<proteinExistence type="predicted"/>
<comment type="caution">
    <text evidence="5">The sequence shown here is derived from an EMBL/GenBank/DDBJ whole genome shotgun (WGS) entry which is preliminary data.</text>
</comment>
<protein>
    <submittedName>
        <fullName evidence="5">Tetraspanin-13 isoform X2</fullName>
    </submittedName>
</protein>
<evidence type="ECO:0000256" key="3">
    <source>
        <dbReference type="ARBA" id="ARBA00022989"/>
    </source>
</evidence>
<dbReference type="EMBL" id="CACRXK020006668">
    <property type="protein sequence ID" value="CAB4010074.1"/>
    <property type="molecule type" value="Genomic_DNA"/>
</dbReference>
<keyword evidence="4" id="KW-0472">Membrane</keyword>
<name>A0A7D9INZ8_PARCT</name>
<dbReference type="InterPro" id="IPR018499">
    <property type="entry name" value="Tetraspanin/Peripherin"/>
</dbReference>
<sequence length="226" mass="24871">MYIEKRSGLRTCAYYGSKNSLAVLNVIYIFLAILLISIAVYAKITAVLTSLPILGAVVTCGVFLLIISIFGLIGAVRHQLVILFFYMITLAFLFIFLLSVSIAALTVSPAKQEQLLRSSWQRLGNQTKDELQVAGNCCGFHVLAELANTTMSHPPCTKLPCCKKKAHNYCDQCPACFTYFKDSIDQVLSVAGGVGLFFSFTLIFGVYVAYKYRNVKDPSNLSGSFL</sequence>
<dbReference type="PRINTS" id="PR00259">
    <property type="entry name" value="TMFOUR"/>
</dbReference>
<comment type="subcellular location">
    <subcellularLocation>
        <location evidence="1">Membrane</location>
        <topology evidence="1">Multi-pass membrane protein</topology>
    </subcellularLocation>
</comment>
<dbReference type="AlphaFoldDB" id="A0A7D9INZ8"/>
<keyword evidence="3" id="KW-1133">Transmembrane helix</keyword>
<gene>
    <name evidence="5" type="ORF">PACLA_8A012014</name>
</gene>
<evidence type="ECO:0000256" key="4">
    <source>
        <dbReference type="ARBA" id="ARBA00023136"/>
    </source>
</evidence>
<dbReference type="Proteomes" id="UP001152795">
    <property type="component" value="Unassembled WGS sequence"/>
</dbReference>
<keyword evidence="2" id="KW-0812">Transmembrane</keyword>
<accession>A0A7D9INZ8</accession>
<reference evidence="5" key="1">
    <citation type="submission" date="2020-04" db="EMBL/GenBank/DDBJ databases">
        <authorList>
            <person name="Alioto T."/>
            <person name="Alioto T."/>
            <person name="Gomez Garrido J."/>
        </authorList>
    </citation>
    <scope>NUCLEOTIDE SEQUENCE</scope>
    <source>
        <strain evidence="5">A484AB</strain>
    </source>
</reference>
<dbReference type="OrthoDB" id="5845060at2759"/>
<evidence type="ECO:0000313" key="5">
    <source>
        <dbReference type="EMBL" id="CAB4010074.1"/>
    </source>
</evidence>